<organism evidence="1 2">
    <name type="scientific">Pseudomassariella vexata</name>
    <dbReference type="NCBI Taxonomy" id="1141098"/>
    <lineage>
        <taxon>Eukaryota</taxon>
        <taxon>Fungi</taxon>
        <taxon>Dikarya</taxon>
        <taxon>Ascomycota</taxon>
        <taxon>Pezizomycotina</taxon>
        <taxon>Sordariomycetes</taxon>
        <taxon>Xylariomycetidae</taxon>
        <taxon>Amphisphaeriales</taxon>
        <taxon>Pseudomassariaceae</taxon>
        <taxon>Pseudomassariella</taxon>
    </lineage>
</organism>
<feature type="non-terminal residue" evidence="1">
    <location>
        <position position="138"/>
    </location>
</feature>
<reference evidence="1 2" key="1">
    <citation type="submission" date="2016-07" db="EMBL/GenBank/DDBJ databases">
        <title>Pervasive Adenine N6-methylation of Active Genes in Fungi.</title>
        <authorList>
            <consortium name="DOE Joint Genome Institute"/>
            <person name="Mondo S.J."/>
            <person name="Dannebaum R.O."/>
            <person name="Kuo R.C."/>
            <person name="Labutti K."/>
            <person name="Haridas S."/>
            <person name="Kuo A."/>
            <person name="Salamov A."/>
            <person name="Ahrendt S.R."/>
            <person name="Lipzen A."/>
            <person name="Sullivan W."/>
            <person name="Andreopoulos W.B."/>
            <person name="Clum A."/>
            <person name="Lindquist E."/>
            <person name="Daum C."/>
            <person name="Ramamoorthy G.K."/>
            <person name="Gryganskyi A."/>
            <person name="Culley D."/>
            <person name="Magnuson J.K."/>
            <person name="James T.Y."/>
            <person name="O'Malley M.A."/>
            <person name="Stajich J.E."/>
            <person name="Spatafora J.W."/>
            <person name="Visel A."/>
            <person name="Grigoriev I.V."/>
        </authorList>
    </citation>
    <scope>NUCLEOTIDE SEQUENCE [LARGE SCALE GENOMIC DNA]</scope>
    <source>
        <strain evidence="1 2">CBS 129021</strain>
    </source>
</reference>
<proteinExistence type="predicted"/>
<dbReference type="GeneID" id="63777082"/>
<comment type="caution">
    <text evidence="1">The sequence shown here is derived from an EMBL/GenBank/DDBJ whole genome shotgun (WGS) entry which is preliminary data.</text>
</comment>
<name>A0A1Y2DL24_9PEZI</name>
<dbReference type="RefSeq" id="XP_040712355.1">
    <property type="nucleotide sequence ID" value="XM_040860870.1"/>
</dbReference>
<dbReference type="Proteomes" id="UP000193689">
    <property type="component" value="Unassembled WGS sequence"/>
</dbReference>
<dbReference type="AlphaFoldDB" id="A0A1Y2DL24"/>
<dbReference type="EMBL" id="MCFJ01000012">
    <property type="protein sequence ID" value="ORY59921.1"/>
    <property type="molecule type" value="Genomic_DNA"/>
</dbReference>
<evidence type="ECO:0000313" key="2">
    <source>
        <dbReference type="Proteomes" id="UP000193689"/>
    </source>
</evidence>
<protein>
    <submittedName>
        <fullName evidence="1">Uncharacterized protein</fullName>
    </submittedName>
</protein>
<accession>A0A1Y2DL24</accession>
<gene>
    <name evidence="1" type="ORF">BCR38DRAFT_443342</name>
</gene>
<dbReference type="InParanoid" id="A0A1Y2DL24"/>
<sequence length="138" mass="15793">MQSICIEKADQSSDRQRLSYWFNGVGEDEDDSLRRDPYSSFWNANYTPPELIPHMGFNPEMVQEFGLLISGNGTHRICAEEVQDYYVIPSYPHTKREGIATFVHCGEPLLPDNPTDNNIRAAFTKIKDQIEFDYAGRG</sequence>
<evidence type="ECO:0000313" key="1">
    <source>
        <dbReference type="EMBL" id="ORY59921.1"/>
    </source>
</evidence>
<keyword evidence="2" id="KW-1185">Reference proteome</keyword>